<organism evidence="1 2">
    <name type="scientific">Gigaspora margarita</name>
    <dbReference type="NCBI Taxonomy" id="4874"/>
    <lineage>
        <taxon>Eukaryota</taxon>
        <taxon>Fungi</taxon>
        <taxon>Fungi incertae sedis</taxon>
        <taxon>Mucoromycota</taxon>
        <taxon>Glomeromycotina</taxon>
        <taxon>Glomeromycetes</taxon>
        <taxon>Diversisporales</taxon>
        <taxon>Gigasporaceae</taxon>
        <taxon>Gigaspora</taxon>
    </lineage>
</organism>
<accession>A0ABM8W2U5</accession>
<gene>
    <name evidence="1" type="ORF">GMARGA_LOCUS2656</name>
</gene>
<keyword evidence="2" id="KW-1185">Reference proteome</keyword>
<comment type="caution">
    <text evidence="1">The sequence shown here is derived from an EMBL/GenBank/DDBJ whole genome shotgun (WGS) entry which is preliminary data.</text>
</comment>
<dbReference type="Proteomes" id="UP000789901">
    <property type="component" value="Unassembled WGS sequence"/>
</dbReference>
<reference evidence="1 2" key="1">
    <citation type="submission" date="2021-06" db="EMBL/GenBank/DDBJ databases">
        <authorList>
            <person name="Kallberg Y."/>
            <person name="Tangrot J."/>
            <person name="Rosling A."/>
        </authorList>
    </citation>
    <scope>NUCLEOTIDE SEQUENCE [LARGE SCALE GENOMIC DNA]</scope>
    <source>
        <strain evidence="1 2">120-4 pot B 10/14</strain>
    </source>
</reference>
<evidence type="ECO:0000313" key="1">
    <source>
        <dbReference type="EMBL" id="CAG8510468.1"/>
    </source>
</evidence>
<protein>
    <submittedName>
        <fullName evidence="1">4602_t:CDS:1</fullName>
    </submittedName>
</protein>
<proteinExistence type="predicted"/>
<evidence type="ECO:0000313" key="2">
    <source>
        <dbReference type="Proteomes" id="UP000789901"/>
    </source>
</evidence>
<sequence>MESCTNHASSREDKIPHIELETDTIELPDDIILTSNFIQGLINFVYPNINSHILDTDDFYNVELLHLQIQM</sequence>
<name>A0ABM8W2U5_GIGMA</name>
<dbReference type="EMBL" id="CAJVQB010000858">
    <property type="protein sequence ID" value="CAG8510468.1"/>
    <property type="molecule type" value="Genomic_DNA"/>
</dbReference>